<dbReference type="OrthoDB" id="9813903at2"/>
<keyword evidence="3" id="KW-0472">Membrane</keyword>
<dbReference type="Pfam" id="PF00990">
    <property type="entry name" value="GGDEF"/>
    <property type="match status" value="1"/>
</dbReference>
<dbReference type="EMBL" id="CP032097">
    <property type="protein sequence ID" value="AXX95265.1"/>
    <property type="molecule type" value="Genomic_DNA"/>
</dbReference>
<proteinExistence type="predicted"/>
<feature type="coiled-coil region" evidence="2">
    <location>
        <begin position="1080"/>
        <end position="1107"/>
    </location>
</feature>
<dbReference type="SUPFAM" id="SSF53850">
    <property type="entry name" value="Periplasmic binding protein-like II"/>
    <property type="match status" value="4"/>
</dbReference>
<dbReference type="SUPFAM" id="SSF55073">
    <property type="entry name" value="Nucleotide cyclase"/>
    <property type="match status" value="1"/>
</dbReference>
<dbReference type="GO" id="GO:0003824">
    <property type="term" value="F:catalytic activity"/>
    <property type="evidence" value="ECO:0007669"/>
    <property type="project" value="UniProtKB-ARBA"/>
</dbReference>
<dbReference type="KEGG" id="aell:AELL_1607"/>
<dbReference type="PANTHER" id="PTHR35936">
    <property type="entry name" value="MEMBRANE-BOUND LYTIC MUREIN TRANSGLYCOSYLASE F"/>
    <property type="match status" value="1"/>
</dbReference>
<dbReference type="NCBIfam" id="TIGR00254">
    <property type="entry name" value="GGDEF"/>
    <property type="match status" value="1"/>
</dbReference>
<dbReference type="SMART" id="SM00062">
    <property type="entry name" value="PBPb"/>
    <property type="match status" value="3"/>
</dbReference>
<keyword evidence="1" id="KW-0732">Signal</keyword>
<dbReference type="CDD" id="cd01007">
    <property type="entry name" value="PBP2_BvgS_HisK_like"/>
    <property type="match status" value="2"/>
</dbReference>
<keyword evidence="3" id="KW-1133">Transmembrane helix</keyword>
<gene>
    <name evidence="5" type="ORF">AELL_1607</name>
    <name evidence="6" type="ORF">CP962_08755</name>
</gene>
<evidence type="ECO:0000313" key="8">
    <source>
        <dbReference type="Proteomes" id="UP000290588"/>
    </source>
</evidence>
<evidence type="ECO:0000256" key="2">
    <source>
        <dbReference type="SAM" id="Coils"/>
    </source>
</evidence>
<dbReference type="FunFam" id="3.30.70.270:FF:000001">
    <property type="entry name" value="Diguanylate cyclase domain protein"/>
    <property type="match status" value="1"/>
</dbReference>
<feature type="transmembrane region" description="Helical" evidence="3">
    <location>
        <begin position="1060"/>
        <end position="1079"/>
    </location>
</feature>
<evidence type="ECO:0000259" key="4">
    <source>
        <dbReference type="PROSITE" id="PS50887"/>
    </source>
</evidence>
<dbReference type="Gene3D" id="3.40.190.10">
    <property type="entry name" value="Periplasmic binding protein-like II"/>
    <property type="match status" value="8"/>
</dbReference>
<name>A0A347U8T7_9BACT</name>
<dbReference type="RefSeq" id="WP_118917446.1">
    <property type="nucleotide sequence ID" value="NZ_CP032097.1"/>
</dbReference>
<dbReference type="InterPro" id="IPR001638">
    <property type="entry name" value="Solute-binding_3/MltF_N"/>
</dbReference>
<organism evidence="6 8">
    <name type="scientific">Arcobacter ellisii</name>
    <dbReference type="NCBI Taxonomy" id="913109"/>
    <lineage>
        <taxon>Bacteria</taxon>
        <taxon>Pseudomonadati</taxon>
        <taxon>Campylobacterota</taxon>
        <taxon>Epsilonproteobacteria</taxon>
        <taxon>Campylobacterales</taxon>
        <taxon>Arcobacteraceae</taxon>
        <taxon>Arcobacter</taxon>
    </lineage>
</organism>
<dbReference type="InterPro" id="IPR015168">
    <property type="entry name" value="SsuA/THI5"/>
</dbReference>
<dbReference type="GO" id="GO:0016020">
    <property type="term" value="C:membrane"/>
    <property type="evidence" value="ECO:0007669"/>
    <property type="project" value="InterPro"/>
</dbReference>
<protein>
    <submittedName>
        <fullName evidence="5">BvgS-like domain-containing diguanylate cyclase (NMT1 domain)</fullName>
    </submittedName>
</protein>
<dbReference type="Proteomes" id="UP000290588">
    <property type="component" value="Unassembled WGS sequence"/>
</dbReference>
<dbReference type="InterPro" id="IPR029787">
    <property type="entry name" value="Nucleotide_cyclase"/>
</dbReference>
<dbReference type="Gene3D" id="3.30.70.270">
    <property type="match status" value="1"/>
</dbReference>
<evidence type="ECO:0000313" key="7">
    <source>
        <dbReference type="Proteomes" id="UP000262582"/>
    </source>
</evidence>
<sequence>MRLKTLFFLFLIFIFTLNSYAKNQEKKIKLQLQWKHQFEFAGFYMAKEKGFYKDLGVDVEFIEFDGKSNIMDEVLNENVQIGVWGSGLINEWLNGKDIVFLANYFKRSPLALITRPEIRTPEDLIGKRVMIPLFDASSASFQQMFKVFNISKDDLILVEPNFDIPNFEKDKIDATSTFLPNEPYHFIKNGLPYNILDPNNYGVEFYEVNLFTSKKFATQNPLLVKEFVEATNKGWDYALNNINESVNLILEKYNTQHKTKDALLFEANESKKFILQKNYSLGSIDIEKVRKIAELYIELGFAPKKDNLEDILFIKNPTTISLTKEEENFLKEHPTIKIASDKFYPPLDYIKNNKPTGYSIELIEILLKSLGFNVEFKIDGNWDNQIESFKKGELDILTSIFESNFYKENSILTNSYLKAQDVIIVRNGEDSIQNAYDLKGKIIAFPKGYTYLELLKNKGINFTHLEVENMQEALEAVSDCKADATIESDAVMEYLMDKDSYVNLKKVYKIFDNRVGVYHDFHFAVNKEYPILAQMINKALENLSITQKRDLKGKWFDKKESQNIKTILLSDEEKKFIKENPIIKVSNETNFPPFDFTIGNQPYGFSIDILNLLSKKIGVKFEYETSDSWSQLYNDFKDKKIDLLHTLTKTPQRENDGIFSDPYIWYETHFVTRKENPEIKNIEELNGKILVVGKSWSSEEFISKNYPKIKLLVVDNFEEMLEAVSKGEAYAMIGENLMTRYFIKKKGFTNIKISSVFADFNSTERTSYRFLTSKDKPILNQLLNKGLNSLTLKELDELEEKWFGKYDITDKIDELNIKLDDDELSYLSKKKLIKMCVDPNWMPLERINENGFHEGMAADLIKKMSQKLNINIELIKTSSWEQSLEFAKNRECDILSLAMKTEERSKYLDFTSPYLSFPFVIATLHKELFIENIEQILDKEIALVKGYAYSEILKKRYPNKKFIEVTNIKEGLELLSEKKVFAFIDTLVSIGYEIQENNFYNIKIAGKLDVKWDLSLATRNDEPILNRIFQKGVNSILENDKQNAYNKWFSIKFEQSVDYMILWKIIVPIFILIFITIYWNRKLYNEKEKTKKALNSLKNLQDILEIKNFELEKMSNTDKLTNLHNRHKLDDSLKYELSRFHRTNIGFGLIILDIDFFKDVNDTFGHNIGDEVLIEICSVLNKNVRSSDILGRWGGEEFLIIVPNVTKEELEAFAEKLRKEIEEHHFFKVGKKTCSFGLTISKELDNENSIVSRADKALYKAKNKGRNRVEFL</sequence>
<dbReference type="EMBL" id="NXIG01000008">
    <property type="protein sequence ID" value="RXI30085.1"/>
    <property type="molecule type" value="Genomic_DNA"/>
</dbReference>
<dbReference type="CDD" id="cd13708">
    <property type="entry name" value="PBP2_BvgS_like_1"/>
    <property type="match status" value="1"/>
</dbReference>
<keyword evidence="3" id="KW-0812">Transmembrane</keyword>
<dbReference type="GO" id="GO:0015276">
    <property type="term" value="F:ligand-gated monoatomic ion channel activity"/>
    <property type="evidence" value="ECO:0007669"/>
    <property type="project" value="InterPro"/>
</dbReference>
<keyword evidence="7" id="KW-1185">Reference proteome</keyword>
<dbReference type="CDD" id="cd01949">
    <property type="entry name" value="GGDEF"/>
    <property type="match status" value="1"/>
</dbReference>
<dbReference type="SMART" id="SM00267">
    <property type="entry name" value="GGDEF"/>
    <property type="match status" value="1"/>
</dbReference>
<dbReference type="InterPro" id="IPR043128">
    <property type="entry name" value="Rev_trsase/Diguanyl_cyclase"/>
</dbReference>
<dbReference type="AlphaFoldDB" id="A0A347U8T7"/>
<dbReference type="Proteomes" id="UP000262582">
    <property type="component" value="Chromosome"/>
</dbReference>
<evidence type="ECO:0000256" key="1">
    <source>
        <dbReference type="ARBA" id="ARBA00022729"/>
    </source>
</evidence>
<dbReference type="PROSITE" id="PS50887">
    <property type="entry name" value="GGDEF"/>
    <property type="match status" value="1"/>
</dbReference>
<dbReference type="PANTHER" id="PTHR35936:SF19">
    <property type="entry name" value="AMINO-ACID-BINDING PROTEIN YXEM-RELATED"/>
    <property type="match status" value="1"/>
</dbReference>
<reference evidence="5 7" key="2">
    <citation type="submission" date="2018-08" db="EMBL/GenBank/DDBJ databases">
        <title>Complete genome of the Arcobacter ellisii type strain LMG 26155.</title>
        <authorList>
            <person name="Miller W.G."/>
            <person name="Yee E."/>
            <person name="Bono J.L."/>
        </authorList>
    </citation>
    <scope>NUCLEOTIDE SEQUENCE [LARGE SCALE GENOMIC DNA]</scope>
    <source>
        <strain evidence="5 7">LMG 26155</strain>
    </source>
</reference>
<dbReference type="Pfam" id="PF09084">
    <property type="entry name" value="NMT1"/>
    <property type="match status" value="1"/>
</dbReference>
<feature type="domain" description="GGDEF" evidence="4">
    <location>
        <begin position="1145"/>
        <end position="1272"/>
    </location>
</feature>
<dbReference type="Pfam" id="PF00497">
    <property type="entry name" value="SBP_bac_3"/>
    <property type="match status" value="3"/>
</dbReference>
<evidence type="ECO:0000313" key="6">
    <source>
        <dbReference type="EMBL" id="RXI30085.1"/>
    </source>
</evidence>
<accession>A0A347U8T7</accession>
<evidence type="ECO:0000313" key="5">
    <source>
        <dbReference type="EMBL" id="AXX95265.1"/>
    </source>
</evidence>
<keyword evidence="2" id="KW-0175">Coiled coil</keyword>
<evidence type="ECO:0000256" key="3">
    <source>
        <dbReference type="SAM" id="Phobius"/>
    </source>
</evidence>
<reference evidence="6 8" key="1">
    <citation type="submission" date="2017-09" db="EMBL/GenBank/DDBJ databases">
        <title>Genomics of the genus Arcobacter.</title>
        <authorList>
            <person name="Perez-Cataluna A."/>
            <person name="Figueras M.J."/>
            <person name="Salas-Masso N."/>
        </authorList>
    </citation>
    <scope>NUCLEOTIDE SEQUENCE [LARGE SCALE GENOMIC DNA]</scope>
    <source>
        <strain evidence="6 8">CECT 7837</strain>
    </source>
</reference>
<dbReference type="InterPro" id="IPR001320">
    <property type="entry name" value="Iontro_rcpt_C"/>
</dbReference>
<dbReference type="InterPro" id="IPR000160">
    <property type="entry name" value="GGDEF_dom"/>
</dbReference>
<dbReference type="SMART" id="SM00079">
    <property type="entry name" value="PBPe"/>
    <property type="match status" value="1"/>
</dbReference>